<evidence type="ECO:0000256" key="9">
    <source>
        <dbReference type="SAM" id="Phobius"/>
    </source>
</evidence>
<evidence type="ECO:0000256" key="4">
    <source>
        <dbReference type="ARBA" id="ARBA00022692"/>
    </source>
</evidence>
<dbReference type="SUPFAM" id="SSF52540">
    <property type="entry name" value="P-loop containing nucleoside triphosphate hydrolases"/>
    <property type="match status" value="1"/>
</dbReference>
<dbReference type="PROSITE" id="PS50929">
    <property type="entry name" value="ABC_TM1F"/>
    <property type="match status" value="1"/>
</dbReference>
<evidence type="ECO:0000256" key="3">
    <source>
        <dbReference type="ARBA" id="ARBA00022475"/>
    </source>
</evidence>
<evidence type="ECO:0000259" key="11">
    <source>
        <dbReference type="PROSITE" id="PS50929"/>
    </source>
</evidence>
<dbReference type="Proteomes" id="UP000028123">
    <property type="component" value="Unassembled WGS sequence"/>
</dbReference>
<evidence type="ECO:0000256" key="1">
    <source>
        <dbReference type="ARBA" id="ARBA00004651"/>
    </source>
</evidence>
<evidence type="ECO:0000259" key="10">
    <source>
        <dbReference type="PROSITE" id="PS50893"/>
    </source>
</evidence>
<dbReference type="GO" id="GO:0015421">
    <property type="term" value="F:ABC-type oligopeptide transporter activity"/>
    <property type="evidence" value="ECO:0007669"/>
    <property type="project" value="TreeGrafter"/>
</dbReference>
<dbReference type="Gene3D" id="1.20.1560.10">
    <property type="entry name" value="ABC transporter type 1, transmembrane domain"/>
    <property type="match status" value="1"/>
</dbReference>
<evidence type="ECO:0000256" key="5">
    <source>
        <dbReference type="ARBA" id="ARBA00022741"/>
    </source>
</evidence>
<evidence type="ECO:0000256" key="8">
    <source>
        <dbReference type="ARBA" id="ARBA00023136"/>
    </source>
</evidence>
<feature type="transmembrane region" description="Helical" evidence="9">
    <location>
        <begin position="253"/>
        <end position="274"/>
    </location>
</feature>
<evidence type="ECO:0000256" key="7">
    <source>
        <dbReference type="ARBA" id="ARBA00022989"/>
    </source>
</evidence>
<dbReference type="InterPro" id="IPR003439">
    <property type="entry name" value="ABC_transporter-like_ATP-bd"/>
</dbReference>
<dbReference type="Gene3D" id="3.40.50.300">
    <property type="entry name" value="P-loop containing nucleotide triphosphate hydrolases"/>
    <property type="match status" value="1"/>
</dbReference>
<dbReference type="FunFam" id="3.40.50.300:FF:000221">
    <property type="entry name" value="Multidrug ABC transporter ATP-binding protein"/>
    <property type="match status" value="1"/>
</dbReference>
<dbReference type="InterPro" id="IPR011527">
    <property type="entry name" value="ABC1_TM_dom"/>
</dbReference>
<dbReference type="GO" id="GO:0005524">
    <property type="term" value="F:ATP binding"/>
    <property type="evidence" value="ECO:0007669"/>
    <property type="project" value="UniProtKB-KW"/>
</dbReference>
<keyword evidence="3" id="KW-1003">Cell membrane</keyword>
<comment type="caution">
    <text evidence="12">The sequence shown here is derived from an EMBL/GenBank/DDBJ whole genome shotgun (WGS) entry which is preliminary data.</text>
</comment>
<sequence length="593" mass="67053">MTKAFGHLIRFVWTYGKGLLFLTSTLTVLLGVMPVIMLWLSKETINEVARLIQHPAMDYSTILLLLLLQFMVTMLTSIFMNTQEYLNGKLTNVLEHAAQSSVLQKVISAPLFYFDLPDFYNHLERVNDSPGHRLLSPLRQAFEIGRIFITISGYLVFLLTVHWSLVLLSLLAAIPMFLVQMKYGKRNFWLKFGLTPLVRDMEYTRSLLKDRHSAKEIRLFGLGSYLLNRWSEAFSHQFTEILKILRKQQRAEIGMDGLTALFYSGAAMIIIWLIQTTPIQIGQFVAIGQAVQGTQGLTNQLSTLLAKVFEEMLYANDFFRFLDYKHPESENQAKGTEPFPAALKKGITLENVTFSYVDTTTSVLQNIQLHIKPGEKIAIVGENGSGKSTLVKCLMGLYPLAKGDIRFDDVSIRQLAPDQLHKNMTVIFQDFLKYAYTLRDNIGFGDITRLEDIDAMNEVAATTGVAEIAQNLREGYATFLGRFLQEGEDLSGGQWQKIALARALFRQGTIIILDEPTAALDPLTELEVYKLVRDLTESKTTIFISHRMAAARMADRIIVMENGRIAESGTHGELMASNGTYARMYESQAQWYA</sequence>
<dbReference type="SUPFAM" id="SSF90123">
    <property type="entry name" value="ABC transporter transmembrane region"/>
    <property type="match status" value="1"/>
</dbReference>
<accession>A0A081P0V2</accession>
<gene>
    <name evidence="12" type="ORF">ET33_08525</name>
</gene>
<keyword evidence="6 12" id="KW-0067">ATP-binding</keyword>
<dbReference type="SMART" id="SM00382">
    <property type="entry name" value="AAA"/>
    <property type="match status" value="1"/>
</dbReference>
<dbReference type="PROSITE" id="PS00211">
    <property type="entry name" value="ABC_TRANSPORTER_1"/>
    <property type="match status" value="1"/>
</dbReference>
<keyword evidence="5" id="KW-0547">Nucleotide-binding</keyword>
<feature type="domain" description="ABC transporter" evidence="10">
    <location>
        <begin position="347"/>
        <end position="587"/>
    </location>
</feature>
<feature type="transmembrane region" description="Helical" evidence="9">
    <location>
        <begin position="61"/>
        <end position="80"/>
    </location>
</feature>
<reference evidence="12 13" key="1">
    <citation type="submission" date="2014-06" db="EMBL/GenBank/DDBJ databases">
        <title>Draft genome sequence of Paenibacillus sp. MSt1.</title>
        <authorList>
            <person name="Aw Y.K."/>
            <person name="Ong K.S."/>
            <person name="Gan H.M."/>
            <person name="Lee S.M."/>
        </authorList>
    </citation>
    <scope>NUCLEOTIDE SEQUENCE [LARGE SCALE GENOMIC DNA]</scope>
    <source>
        <strain evidence="12 13">MSt1</strain>
    </source>
</reference>
<feature type="domain" description="ABC transmembrane type-1" evidence="11">
    <location>
        <begin position="21"/>
        <end position="306"/>
    </location>
</feature>
<dbReference type="InterPro" id="IPR017871">
    <property type="entry name" value="ABC_transporter-like_CS"/>
</dbReference>
<keyword evidence="8 9" id="KW-0472">Membrane</keyword>
<feature type="transmembrane region" description="Helical" evidence="9">
    <location>
        <begin position="20"/>
        <end position="40"/>
    </location>
</feature>
<name>A0A081P0V2_9BACL</name>
<dbReference type="AlphaFoldDB" id="A0A081P0V2"/>
<proteinExistence type="predicted"/>
<dbReference type="Pfam" id="PF00005">
    <property type="entry name" value="ABC_tran"/>
    <property type="match status" value="1"/>
</dbReference>
<dbReference type="GO" id="GO:0005886">
    <property type="term" value="C:plasma membrane"/>
    <property type="evidence" value="ECO:0007669"/>
    <property type="project" value="UniProtKB-SubCell"/>
</dbReference>
<dbReference type="CDD" id="cd03228">
    <property type="entry name" value="ABCC_MRP_Like"/>
    <property type="match status" value="1"/>
</dbReference>
<dbReference type="EMBL" id="JNVM01000016">
    <property type="protein sequence ID" value="KEQ24325.1"/>
    <property type="molecule type" value="Genomic_DNA"/>
</dbReference>
<comment type="subcellular location">
    <subcellularLocation>
        <location evidence="1">Cell membrane</location>
        <topology evidence="1">Multi-pass membrane protein</topology>
    </subcellularLocation>
</comment>
<organism evidence="12 13">
    <name type="scientific">Paenibacillus tyrfis</name>
    <dbReference type="NCBI Taxonomy" id="1501230"/>
    <lineage>
        <taxon>Bacteria</taxon>
        <taxon>Bacillati</taxon>
        <taxon>Bacillota</taxon>
        <taxon>Bacilli</taxon>
        <taxon>Bacillales</taxon>
        <taxon>Paenibacillaceae</taxon>
        <taxon>Paenibacillus</taxon>
    </lineage>
</organism>
<keyword evidence="4 9" id="KW-0812">Transmembrane</keyword>
<dbReference type="InterPro" id="IPR036640">
    <property type="entry name" value="ABC1_TM_sf"/>
</dbReference>
<keyword evidence="2" id="KW-0813">Transport</keyword>
<dbReference type="RefSeq" id="WP_036685962.1">
    <property type="nucleotide sequence ID" value="NZ_JNVM01000016.1"/>
</dbReference>
<dbReference type="InterPro" id="IPR039421">
    <property type="entry name" value="Type_1_exporter"/>
</dbReference>
<keyword evidence="13" id="KW-1185">Reference proteome</keyword>
<evidence type="ECO:0000256" key="6">
    <source>
        <dbReference type="ARBA" id="ARBA00022840"/>
    </source>
</evidence>
<dbReference type="InterPro" id="IPR027417">
    <property type="entry name" value="P-loop_NTPase"/>
</dbReference>
<dbReference type="PROSITE" id="PS50893">
    <property type="entry name" value="ABC_TRANSPORTER_2"/>
    <property type="match status" value="1"/>
</dbReference>
<dbReference type="PANTHER" id="PTHR43394">
    <property type="entry name" value="ATP-DEPENDENT PERMEASE MDL1, MITOCHONDRIAL"/>
    <property type="match status" value="1"/>
</dbReference>
<evidence type="ECO:0000313" key="13">
    <source>
        <dbReference type="Proteomes" id="UP000028123"/>
    </source>
</evidence>
<dbReference type="GO" id="GO:0016887">
    <property type="term" value="F:ATP hydrolysis activity"/>
    <property type="evidence" value="ECO:0007669"/>
    <property type="project" value="InterPro"/>
</dbReference>
<evidence type="ECO:0000256" key="2">
    <source>
        <dbReference type="ARBA" id="ARBA00022448"/>
    </source>
</evidence>
<dbReference type="OrthoDB" id="9806127at2"/>
<dbReference type="PANTHER" id="PTHR43394:SF1">
    <property type="entry name" value="ATP-BINDING CASSETTE SUB-FAMILY B MEMBER 10, MITOCHONDRIAL"/>
    <property type="match status" value="1"/>
</dbReference>
<protein>
    <submittedName>
        <fullName evidence="12">ABC transporter ATP-binding protein</fullName>
    </submittedName>
</protein>
<dbReference type="eggNOG" id="COG1132">
    <property type="taxonomic scope" value="Bacteria"/>
</dbReference>
<dbReference type="InterPro" id="IPR003593">
    <property type="entry name" value="AAA+_ATPase"/>
</dbReference>
<evidence type="ECO:0000313" key="12">
    <source>
        <dbReference type="EMBL" id="KEQ24325.1"/>
    </source>
</evidence>
<keyword evidence="7 9" id="KW-1133">Transmembrane helix</keyword>
<feature type="transmembrane region" description="Helical" evidence="9">
    <location>
        <begin position="154"/>
        <end position="179"/>
    </location>
</feature>